<reference evidence="2 3" key="1">
    <citation type="submission" date="2016-10" db="EMBL/GenBank/DDBJ databases">
        <authorList>
            <person name="de Groot N.N."/>
        </authorList>
    </citation>
    <scope>NUCLEOTIDE SEQUENCE [LARGE SCALE GENOMIC DNA]</scope>
    <source>
        <strain evidence="2 3">DSM 44892</strain>
    </source>
</reference>
<evidence type="ECO:0000313" key="3">
    <source>
        <dbReference type="Proteomes" id="UP000183263"/>
    </source>
</evidence>
<keyword evidence="3" id="KW-1185">Reference proteome</keyword>
<dbReference type="PANTHER" id="PTHR48207:SF3">
    <property type="entry name" value="SUCCINATE--HYDROXYMETHYLGLUTARATE COA-TRANSFERASE"/>
    <property type="match status" value="1"/>
</dbReference>
<protein>
    <submittedName>
        <fullName evidence="2">Formyl-CoA transferase</fullName>
    </submittedName>
</protein>
<dbReference type="InterPro" id="IPR003673">
    <property type="entry name" value="CoA-Trfase_fam_III"/>
</dbReference>
<dbReference type="Gene3D" id="3.40.50.10540">
    <property type="entry name" value="Crotonobetainyl-coa:carnitine coa-transferase, domain 1"/>
    <property type="match status" value="1"/>
</dbReference>
<dbReference type="Gene3D" id="3.30.1540.10">
    <property type="entry name" value="formyl-coa transferase, domain 3"/>
    <property type="match status" value="1"/>
</dbReference>
<name>A0A1G8GE79_9NOCA</name>
<dbReference type="Pfam" id="PF02515">
    <property type="entry name" value="CoA_transf_3"/>
    <property type="match status" value="1"/>
</dbReference>
<dbReference type="SUPFAM" id="SSF89796">
    <property type="entry name" value="CoA-transferase family III (CaiB/BaiF)"/>
    <property type="match status" value="1"/>
</dbReference>
<dbReference type="AlphaFoldDB" id="A0A1G8GE79"/>
<dbReference type="PANTHER" id="PTHR48207">
    <property type="entry name" value="SUCCINATE--HYDROXYMETHYLGLUTARATE COA-TRANSFERASE"/>
    <property type="match status" value="1"/>
</dbReference>
<proteinExistence type="predicted"/>
<dbReference type="InterPro" id="IPR044855">
    <property type="entry name" value="CoA-Trfase_III_dom3_sf"/>
</dbReference>
<keyword evidence="1 2" id="KW-0808">Transferase</keyword>
<gene>
    <name evidence="2" type="ORF">SAMN05444695_10468</name>
</gene>
<dbReference type="Proteomes" id="UP000183263">
    <property type="component" value="Unassembled WGS sequence"/>
</dbReference>
<dbReference type="OrthoDB" id="9797653at2"/>
<organism evidence="2 3">
    <name type="scientific">Rhodococcus triatomae</name>
    <dbReference type="NCBI Taxonomy" id="300028"/>
    <lineage>
        <taxon>Bacteria</taxon>
        <taxon>Bacillati</taxon>
        <taxon>Actinomycetota</taxon>
        <taxon>Actinomycetes</taxon>
        <taxon>Mycobacteriales</taxon>
        <taxon>Nocardiaceae</taxon>
        <taxon>Rhodococcus</taxon>
    </lineage>
</organism>
<dbReference type="InterPro" id="IPR050483">
    <property type="entry name" value="CoA-transferase_III_domain"/>
</dbReference>
<dbReference type="InterPro" id="IPR023606">
    <property type="entry name" value="CoA-Trfase_III_dom_1_sf"/>
</dbReference>
<dbReference type="GO" id="GO:0008410">
    <property type="term" value="F:CoA-transferase activity"/>
    <property type="evidence" value="ECO:0007669"/>
    <property type="project" value="TreeGrafter"/>
</dbReference>
<evidence type="ECO:0000256" key="1">
    <source>
        <dbReference type="ARBA" id="ARBA00022679"/>
    </source>
</evidence>
<evidence type="ECO:0000313" key="2">
    <source>
        <dbReference type="EMBL" id="SDH92688.1"/>
    </source>
</evidence>
<accession>A0A1G8GE79</accession>
<sequence>MWRGLRVGTDAPHSDRAEPSNIAVRRAIDTDGRLGEGSSVTESAPLPLDGVTVVALEQAVAAPLATRHLADMGARVIKIERVEGGDFARAYDDVVHGQASHFVWLNRGKESVAVDLKTESGRDVVRRLVEHADVVVQNLAPGAAARLGLGAEQLRATRPELVAVDITGYGTEGPLRDRKAYDMLVQAEAGLISVTGTPDTATKTGVAASDIATGMYALSAILAALLRRGRTGKGAHIDVSMFDATVEWMGHPMYISLYADRQIPRAGLGHPAIVPYDAYPTVDGEILIGVQNDRGWRQLVTEVFSLPDLADDPRFATNVERVRHRAEVDAVVAEQTRQCSTADLDARLADAGIPAARIRDVAGMVEHPQLAVRDRWREVGTEHGSVRAVLPPMTFHDVELRMDAVPALGEHTAAVLGDLGWSETEIAELRARNVVR</sequence>
<dbReference type="EMBL" id="FNDN01000004">
    <property type="protein sequence ID" value="SDH92688.1"/>
    <property type="molecule type" value="Genomic_DNA"/>
</dbReference>